<dbReference type="STRING" id="1088818.A0A2I0A0M1"/>
<reference evidence="3 4" key="1">
    <citation type="journal article" date="2017" name="Nature">
        <title>The Apostasia genome and the evolution of orchids.</title>
        <authorList>
            <person name="Zhang G.Q."/>
            <person name="Liu K.W."/>
            <person name="Li Z."/>
            <person name="Lohaus R."/>
            <person name="Hsiao Y.Y."/>
            <person name="Niu S.C."/>
            <person name="Wang J.Y."/>
            <person name="Lin Y.C."/>
            <person name="Xu Q."/>
            <person name="Chen L.J."/>
            <person name="Yoshida K."/>
            <person name="Fujiwara S."/>
            <person name="Wang Z.W."/>
            <person name="Zhang Y.Q."/>
            <person name="Mitsuda N."/>
            <person name="Wang M."/>
            <person name="Liu G.H."/>
            <person name="Pecoraro L."/>
            <person name="Huang H.X."/>
            <person name="Xiao X.J."/>
            <person name="Lin M."/>
            <person name="Wu X.Y."/>
            <person name="Wu W.L."/>
            <person name="Chen Y.Y."/>
            <person name="Chang S.B."/>
            <person name="Sakamoto S."/>
            <person name="Ohme-Takagi M."/>
            <person name="Yagi M."/>
            <person name="Zeng S.J."/>
            <person name="Shen C.Y."/>
            <person name="Yeh C.M."/>
            <person name="Luo Y.B."/>
            <person name="Tsai W.C."/>
            <person name="Van de Peer Y."/>
            <person name="Liu Z.J."/>
        </authorList>
    </citation>
    <scope>NUCLEOTIDE SEQUENCE [LARGE SCALE GENOMIC DNA]</scope>
    <source>
        <strain evidence="4">cv. Shenzhen</strain>
        <tissue evidence="3">Stem</tissue>
    </source>
</reference>
<dbReference type="Pfam" id="PF10186">
    <property type="entry name" value="ATG14"/>
    <property type="match status" value="2"/>
</dbReference>
<evidence type="ECO:0000313" key="3">
    <source>
        <dbReference type="EMBL" id="PKA49086.1"/>
    </source>
</evidence>
<dbReference type="EMBL" id="KZ452040">
    <property type="protein sequence ID" value="PKA49086.1"/>
    <property type="molecule type" value="Genomic_DNA"/>
</dbReference>
<dbReference type="PANTHER" id="PTHR15157:SF5">
    <property type="entry name" value="UV RADIATION RESISTANCE-ASSOCIATED GENE PROTEIN"/>
    <property type="match status" value="1"/>
</dbReference>
<dbReference type="AlphaFoldDB" id="A0A2I0A0M1"/>
<dbReference type="PANTHER" id="PTHR15157">
    <property type="entry name" value="UV RADIATION RESISTANCE-ASSOCIATED GENE PROTEIN"/>
    <property type="match status" value="1"/>
</dbReference>
<dbReference type="GO" id="GO:0000149">
    <property type="term" value="F:SNARE binding"/>
    <property type="evidence" value="ECO:0007669"/>
    <property type="project" value="TreeGrafter"/>
</dbReference>
<name>A0A2I0A0M1_9ASPA</name>
<dbReference type="Proteomes" id="UP000236161">
    <property type="component" value="Unassembled WGS sequence"/>
</dbReference>
<accession>A0A2I0A0M1</accession>
<keyword evidence="1" id="KW-0175">Coiled coil</keyword>
<dbReference type="OrthoDB" id="2019752at2759"/>
<evidence type="ECO:0000256" key="2">
    <source>
        <dbReference type="SAM" id="MobiDB-lite"/>
    </source>
</evidence>
<proteinExistence type="predicted"/>
<dbReference type="InterPro" id="IPR018791">
    <property type="entry name" value="UV_resistance/autophagy_Atg14"/>
</dbReference>
<dbReference type="GO" id="GO:0000323">
    <property type="term" value="C:lytic vacuole"/>
    <property type="evidence" value="ECO:0007669"/>
    <property type="project" value="TreeGrafter"/>
</dbReference>
<keyword evidence="4" id="KW-1185">Reference proteome</keyword>
<evidence type="ECO:0000313" key="4">
    <source>
        <dbReference type="Proteomes" id="UP000236161"/>
    </source>
</evidence>
<dbReference type="GO" id="GO:0005768">
    <property type="term" value="C:endosome"/>
    <property type="evidence" value="ECO:0007669"/>
    <property type="project" value="TreeGrafter"/>
</dbReference>
<organism evidence="3 4">
    <name type="scientific">Apostasia shenzhenica</name>
    <dbReference type="NCBI Taxonomy" id="1088818"/>
    <lineage>
        <taxon>Eukaryota</taxon>
        <taxon>Viridiplantae</taxon>
        <taxon>Streptophyta</taxon>
        <taxon>Embryophyta</taxon>
        <taxon>Tracheophyta</taxon>
        <taxon>Spermatophyta</taxon>
        <taxon>Magnoliopsida</taxon>
        <taxon>Liliopsida</taxon>
        <taxon>Asparagales</taxon>
        <taxon>Orchidaceae</taxon>
        <taxon>Apostasioideae</taxon>
        <taxon>Apostasia</taxon>
    </lineage>
</organism>
<dbReference type="GO" id="GO:0032991">
    <property type="term" value="C:protein-containing complex"/>
    <property type="evidence" value="ECO:0007669"/>
    <property type="project" value="UniProtKB-ARBA"/>
</dbReference>
<sequence length="834" mass="91904">MLSILSIEPIPAVPPLMASGKTINSGRSTRVFGFRDPLSIVAGVVGDQISRIKHHRSLLNHHLRFLQPQISERSHLFDHLDFSSGIKFFNFTSNAVFSFVSDAAATPTLSNRATAPGPTNQRAATPCWFLFDFSAIGCCLICIFSKTERQNRHKRKQNKKFLHNHIKKSLLLFSKLGGEETVAAMATVKKSSCCAICDGSNLTSICAGCVNHRLSESYASLRSLHGKRNSLYARVERALEAKKKMDNQLNWRLSQKERTRKLKERLQHLQKELFQGAAVPYCAAGDEKIGRREMQWEPGREVGTAGSWGKKKQIRGKKCGNGGRSLDCAEVVYYTMKFDGEKKDGYSGPYDLICHARLPRGLDPHSVPPDELAASLGYLIQLLNLVVPTLAAPVLHTSGFAGSSSRIWQRDSYWAARPSSQSKEYPLFIPRQNLCSSAGDTSWSERSSSNFGVASVASEKKPLLDFTRNSSFNYSATSPHSGENHKDLQKGISLLKKSVACITAFCNNLYCLGISSEASTFEAFAKALTTLSSSKEMRTVFASKMKSPHSNNCIVGTGPHLFKEPGQNQFQPALESKPLEFVRNLSGLVTTKTLVPLLLVLKCAPHAILLIRSDDRAEPLNKSTWNANPVASTSSLLESVHSMIIGNIRESNFSSSAASFLYTADTADTKKSETLVDGWDLIEHPILPPPSQAEDIEHWTRAIASIKKEKIIDRVRKTKPWAQNAWVVREPSVRAPEEEGSTSVSRRHARSTSSSRSTRMIELHEMLANFTNLVIGFIAQQVAVLQWTQAVNAIADPVCSLIAAAPAPLVAAVPAPPPPVAADLFKSHRRMRRS</sequence>
<dbReference type="GO" id="GO:0035493">
    <property type="term" value="P:SNARE complex assembly"/>
    <property type="evidence" value="ECO:0007669"/>
    <property type="project" value="TreeGrafter"/>
</dbReference>
<protein>
    <submittedName>
        <fullName evidence="3">Uncharacterized protein</fullName>
    </submittedName>
</protein>
<gene>
    <name evidence="3" type="ORF">AXF42_Ash010770</name>
</gene>
<feature type="region of interest" description="Disordered" evidence="2">
    <location>
        <begin position="733"/>
        <end position="757"/>
    </location>
</feature>
<evidence type="ECO:0000256" key="1">
    <source>
        <dbReference type="ARBA" id="ARBA00023054"/>
    </source>
</evidence>